<dbReference type="EMBL" id="MZ285879">
    <property type="protein sequence ID" value="QYC52322.1"/>
    <property type="molecule type" value="Genomic_DNA"/>
</dbReference>
<gene>
    <name evidence="1" type="ORF">IFMHCENF_00066</name>
</gene>
<proteinExistence type="predicted"/>
<dbReference type="Proteomes" id="UP000826184">
    <property type="component" value="Segment"/>
</dbReference>
<name>A0AC61NDN4_9CAUD</name>
<protein>
    <submittedName>
        <fullName evidence="1">Uncharacterized protein</fullName>
    </submittedName>
</protein>
<evidence type="ECO:0000313" key="2">
    <source>
        <dbReference type="Proteomes" id="UP000826184"/>
    </source>
</evidence>
<evidence type="ECO:0000313" key="1">
    <source>
        <dbReference type="EMBL" id="QYC52322.1"/>
    </source>
</evidence>
<keyword evidence="2" id="KW-1185">Reference proteome</keyword>
<organism evidence="1 2">
    <name type="scientific">Pseudomonas phage PA8</name>
    <dbReference type="NCBI Taxonomy" id="2860997"/>
    <lineage>
        <taxon>Viruses</taxon>
        <taxon>Duplodnaviria</taxon>
        <taxon>Heunggongvirae</taxon>
        <taxon>Uroviricota</taxon>
        <taxon>Caudoviricetes</taxon>
        <taxon>Hollowayvirus</taxon>
        <taxon>Hollowayvirus PA8</taxon>
    </lineage>
</organism>
<reference evidence="1" key="1">
    <citation type="submission" date="2021-05" db="EMBL/GenBank/DDBJ databases">
        <authorList>
            <person name="Bouras G."/>
            <person name="Camens S."/>
            <person name="Liu S."/>
        </authorList>
    </citation>
    <scope>NUCLEOTIDE SEQUENCE</scope>
</reference>
<sequence>MYGFKKGAKPKQRFADGGRVRGPGTGTSDDIDTEVPAGSYIMPADSTEQIGEAALQGMGAPVPVSLSNGEYQMPPEQVHAVGVQALDAVKNATHVPVAQQAKGFSPRKRGGNGAEKPELFFADGGVVDGERKKQTRFDITNTPAAQRAAGVVPEASAPVATSGYSADPTMARAQANIDAERQAMAVHRQRTADAANLQPGVAPGYSDNLYTANAQARSDAARQQQAVAQSGALPDAPSAQGFAPSRQGNDPARAARMQAQFDQPVTGPDRSKAAGFTPQYRTEGPGWRTDSVLRGTGDDVAQQWASGEYARGFGTGVRGALAAVPAAFADAGEDVGRLAEPVVNFGKGLFGWNDTPPALRGQQAAQGAAAPSSSAALGRGQVLPAAGAPTGALESAANTGAAMPSAGGSDLPNNVTRVGNSFSGTTIRPGYTVNGEAQAAGFTPGGQRSAQNQRAVENLLARTPDVGMGFRPSSVSQVPPMAPDALAQYNAGNSGAPRVTVVPDSSRADSVRQAALNAASTPYRGSPNGQLTARQIDNLFRLQQSDDRNATSLASIRANNDTALAREQVQQQGANQRAALQEMGQGARFLASNELDRQRLAGEQEARGFQTRAAQRIEKLYEQYDKAAPEDRAAIAEQIRVLAGKDAPNRFTVVPGGQEYDPQAMQLLTRPARVLNNQTGQFIDQQGQPAAAAGGIPQPKTAAEYEALPKGTQYMKDGQLRVKG</sequence>
<accession>A0AC61NDN4</accession>